<protein>
    <submittedName>
        <fullName evidence="1">Uncharacterized protein</fullName>
    </submittedName>
</protein>
<reference evidence="1 2" key="1">
    <citation type="submission" date="2019-03" db="EMBL/GenBank/DDBJ databases">
        <title>Single cell metagenomics reveals metabolic interactions within the superorganism composed of flagellate Streblomastix strix and complex community of Bacteroidetes bacteria on its surface.</title>
        <authorList>
            <person name="Treitli S.C."/>
            <person name="Kolisko M."/>
            <person name="Husnik F."/>
            <person name="Keeling P."/>
            <person name="Hampl V."/>
        </authorList>
    </citation>
    <scope>NUCLEOTIDE SEQUENCE [LARGE SCALE GENOMIC DNA]</scope>
    <source>
        <strain evidence="1">ST1C</strain>
    </source>
</reference>
<dbReference type="AlphaFoldDB" id="A0A5J4UX23"/>
<sequence length="468" mass="53996">MLARALIILEPQWYLNKEVRQGDTGITNQYGSLCVNSFSSPNQTDEQIQTQSQSQSSQPFQLKVQQVEVIKKEDEQPKSIWIKIRDDLLKPINGTESQKLEIIKVQEQGCDYIIQRFKDNQDEEGRREAIKDRLIERLNYAFQNHELNSISGKYSDAMFHLITTSDHICLLIYQKKPFQGLFRILNHFESIIVDDTIDCILNILRSASITTSITQKYPHFSSIQQYDGIRKIFELFNKNKSKYGKDRASICICQLFRSQQIADSSMQVQITSQLISLLSDSDQWTNERSRKALIYLAQNTVNRSEILKYVDLKKIEQDLKQPVQGNQYQQQSILQQQEFDIFLLSAVKKVRKDDGHRLQIISSGIVDEILIIFNTQELSQITIGYPFLFLSLTDSNDEVGLQIYSMHHCHGLVRLLEHSYIQYTFLIPSHAQIALKCRCGSVSGVVVVPVRRILLIDLIILITISISE</sequence>
<dbReference type="InterPro" id="IPR016024">
    <property type="entry name" value="ARM-type_fold"/>
</dbReference>
<dbReference type="Proteomes" id="UP000324800">
    <property type="component" value="Unassembled WGS sequence"/>
</dbReference>
<gene>
    <name evidence="1" type="ORF">EZS28_030013</name>
</gene>
<dbReference type="SUPFAM" id="SSF48371">
    <property type="entry name" value="ARM repeat"/>
    <property type="match status" value="1"/>
</dbReference>
<name>A0A5J4UX23_9EUKA</name>
<dbReference type="OrthoDB" id="201709at2759"/>
<dbReference type="Gene3D" id="1.25.10.10">
    <property type="entry name" value="Leucine-rich Repeat Variant"/>
    <property type="match status" value="1"/>
</dbReference>
<evidence type="ECO:0000313" key="2">
    <source>
        <dbReference type="Proteomes" id="UP000324800"/>
    </source>
</evidence>
<proteinExistence type="predicted"/>
<organism evidence="1 2">
    <name type="scientific">Streblomastix strix</name>
    <dbReference type="NCBI Taxonomy" id="222440"/>
    <lineage>
        <taxon>Eukaryota</taxon>
        <taxon>Metamonada</taxon>
        <taxon>Preaxostyla</taxon>
        <taxon>Oxymonadida</taxon>
        <taxon>Streblomastigidae</taxon>
        <taxon>Streblomastix</taxon>
    </lineage>
</organism>
<evidence type="ECO:0000313" key="1">
    <source>
        <dbReference type="EMBL" id="KAA6374461.1"/>
    </source>
</evidence>
<dbReference type="InterPro" id="IPR011989">
    <property type="entry name" value="ARM-like"/>
</dbReference>
<accession>A0A5J4UX23</accession>
<comment type="caution">
    <text evidence="1">The sequence shown here is derived from an EMBL/GenBank/DDBJ whole genome shotgun (WGS) entry which is preliminary data.</text>
</comment>
<dbReference type="EMBL" id="SNRW01011965">
    <property type="protein sequence ID" value="KAA6374461.1"/>
    <property type="molecule type" value="Genomic_DNA"/>
</dbReference>